<name>A0A3N4MGB0_9BACT</name>
<evidence type="ECO:0000313" key="2">
    <source>
        <dbReference type="Proteomes" id="UP000279089"/>
    </source>
</evidence>
<comment type="caution">
    <text evidence="1">The sequence shown here is derived from an EMBL/GenBank/DDBJ whole genome shotgun (WGS) entry which is preliminary data.</text>
</comment>
<accession>A0A3N4MGB0</accession>
<dbReference type="RefSeq" id="WP_120515389.1">
    <property type="nucleotide sequence ID" value="NZ_QXZY01000003.1"/>
</dbReference>
<sequence>MKFYYFYGEVPGNVADSEFIDRQARPQLISKLKFEFDGWLGADIVESIGTFIVTDRLKKAIEEEGLTGATFDVVEVVRTEMFKELYGDKELPQFHWLKPAGTPMKDDISVYDKCCLFISEKALNVFKKFELTLAEYIEKT</sequence>
<dbReference type="Proteomes" id="UP000279089">
    <property type="component" value="Unassembled WGS sequence"/>
</dbReference>
<keyword evidence="2" id="KW-1185">Reference proteome</keyword>
<dbReference type="OrthoDB" id="5879561at2"/>
<dbReference type="AlphaFoldDB" id="A0A3N4MGB0"/>
<protein>
    <submittedName>
        <fullName evidence="1">Uncharacterized protein</fullName>
    </submittedName>
</protein>
<dbReference type="EMBL" id="RMBX01000002">
    <property type="protein sequence ID" value="RPD42465.1"/>
    <property type="molecule type" value="Genomic_DNA"/>
</dbReference>
<gene>
    <name evidence="1" type="ORF">EG028_04630</name>
</gene>
<evidence type="ECO:0000313" key="1">
    <source>
        <dbReference type="EMBL" id="RPD42465.1"/>
    </source>
</evidence>
<reference evidence="2" key="1">
    <citation type="submission" date="2018-11" db="EMBL/GenBank/DDBJ databases">
        <title>Chitinophaga lutea sp.nov., isolate from arsenic contaminated soil.</title>
        <authorList>
            <person name="Zong Y."/>
        </authorList>
    </citation>
    <scope>NUCLEOTIDE SEQUENCE [LARGE SCALE GENOMIC DNA]</scope>
    <source>
        <strain evidence="2">YLT18</strain>
    </source>
</reference>
<proteinExistence type="predicted"/>
<organism evidence="1 2">
    <name type="scientific">Chitinophaga barathri</name>
    <dbReference type="NCBI Taxonomy" id="1647451"/>
    <lineage>
        <taxon>Bacteria</taxon>
        <taxon>Pseudomonadati</taxon>
        <taxon>Bacteroidota</taxon>
        <taxon>Chitinophagia</taxon>
        <taxon>Chitinophagales</taxon>
        <taxon>Chitinophagaceae</taxon>
        <taxon>Chitinophaga</taxon>
    </lineage>
</organism>